<evidence type="ECO:0000313" key="3">
    <source>
        <dbReference type="Proteomes" id="UP000615446"/>
    </source>
</evidence>
<feature type="region of interest" description="Disordered" evidence="1">
    <location>
        <begin position="1"/>
        <end position="22"/>
    </location>
</feature>
<dbReference type="AlphaFoldDB" id="A0A8H3MAU1"/>
<protein>
    <submittedName>
        <fullName evidence="2">Uncharacterized protein</fullName>
    </submittedName>
</protein>
<comment type="caution">
    <text evidence="2">The sequence shown here is derived from an EMBL/GenBank/DDBJ whole genome shotgun (WGS) entry which is preliminary data.</text>
</comment>
<organism evidence="2 3">
    <name type="scientific">Rhizophagus clarus</name>
    <dbReference type="NCBI Taxonomy" id="94130"/>
    <lineage>
        <taxon>Eukaryota</taxon>
        <taxon>Fungi</taxon>
        <taxon>Fungi incertae sedis</taxon>
        <taxon>Mucoromycota</taxon>
        <taxon>Glomeromycotina</taxon>
        <taxon>Glomeromycetes</taxon>
        <taxon>Glomerales</taxon>
        <taxon>Glomeraceae</taxon>
        <taxon>Rhizophagus</taxon>
    </lineage>
</organism>
<proteinExistence type="predicted"/>
<accession>A0A8H3MAU1</accession>
<dbReference type="EMBL" id="BLAL01000311">
    <property type="protein sequence ID" value="GET02445.1"/>
    <property type="molecule type" value="Genomic_DNA"/>
</dbReference>
<reference evidence="2" key="1">
    <citation type="submission" date="2019-10" db="EMBL/GenBank/DDBJ databases">
        <title>Conservation and host-specific expression of non-tandemly repeated heterogenous ribosome RNA gene in arbuscular mycorrhizal fungi.</title>
        <authorList>
            <person name="Maeda T."/>
            <person name="Kobayashi Y."/>
            <person name="Nakagawa T."/>
            <person name="Ezawa T."/>
            <person name="Yamaguchi K."/>
            <person name="Bino T."/>
            <person name="Nishimoto Y."/>
            <person name="Shigenobu S."/>
            <person name="Kawaguchi M."/>
        </authorList>
    </citation>
    <scope>NUCLEOTIDE SEQUENCE</scope>
    <source>
        <strain evidence="2">HR1</strain>
    </source>
</reference>
<evidence type="ECO:0000256" key="1">
    <source>
        <dbReference type="SAM" id="MobiDB-lite"/>
    </source>
</evidence>
<dbReference type="Proteomes" id="UP000615446">
    <property type="component" value="Unassembled WGS sequence"/>
</dbReference>
<feature type="compositionally biased region" description="Basic and acidic residues" evidence="1">
    <location>
        <begin position="1"/>
        <end position="15"/>
    </location>
</feature>
<gene>
    <name evidence="2" type="ORF">RCL2_002882400</name>
</gene>
<evidence type="ECO:0000313" key="2">
    <source>
        <dbReference type="EMBL" id="GET02445.1"/>
    </source>
</evidence>
<name>A0A8H3MAU1_9GLOM</name>
<sequence>MGRSRAQELDYENKTHSGGNNINSSRFYNLHTNVTELLSSLITKGNVLIQFAGTWCYFSSVISIKSLKNLLANSA</sequence>